<reference evidence="12" key="1">
    <citation type="journal article" date="2014" name="Int. J. Syst. Evol. Microbiol.">
        <title>Complete genome sequence of Corynebacterium casei LMG S-19264T (=DSM 44701T), isolated from a smear-ripened cheese.</title>
        <authorList>
            <consortium name="US DOE Joint Genome Institute (JGI-PGF)"/>
            <person name="Walter F."/>
            <person name="Albersmeier A."/>
            <person name="Kalinowski J."/>
            <person name="Ruckert C."/>
        </authorList>
    </citation>
    <scope>NUCLEOTIDE SEQUENCE</scope>
    <source>
        <strain evidence="12">VKM B-2555</strain>
    </source>
</reference>
<evidence type="ECO:0000313" key="13">
    <source>
        <dbReference type="Proteomes" id="UP001143364"/>
    </source>
</evidence>
<evidence type="ECO:0000256" key="7">
    <source>
        <dbReference type="ARBA" id="ARBA00022989"/>
    </source>
</evidence>
<feature type="transmembrane region" description="Helical" evidence="10">
    <location>
        <begin position="172"/>
        <end position="192"/>
    </location>
</feature>
<evidence type="ECO:0000256" key="5">
    <source>
        <dbReference type="ARBA" id="ARBA00022597"/>
    </source>
</evidence>
<dbReference type="PANTHER" id="PTHR30413">
    <property type="entry name" value="INNER MEMBRANE TRANSPORT PERMEASE"/>
    <property type="match status" value="1"/>
</dbReference>
<keyword evidence="6 10" id="KW-0812">Transmembrane</keyword>
<reference evidence="12" key="2">
    <citation type="submission" date="2023-01" db="EMBL/GenBank/DDBJ databases">
        <authorList>
            <person name="Sun Q."/>
            <person name="Evtushenko L."/>
        </authorList>
    </citation>
    <scope>NUCLEOTIDE SEQUENCE</scope>
    <source>
        <strain evidence="12">VKM B-2555</strain>
    </source>
</reference>
<name>A0A9W6JK99_9HYPH</name>
<evidence type="ECO:0000256" key="2">
    <source>
        <dbReference type="ARBA" id="ARBA00007783"/>
    </source>
</evidence>
<evidence type="ECO:0000256" key="1">
    <source>
        <dbReference type="ARBA" id="ARBA00004651"/>
    </source>
</evidence>
<dbReference type="Proteomes" id="UP001143364">
    <property type="component" value="Unassembled WGS sequence"/>
</dbReference>
<comment type="similarity">
    <text evidence="2">Belongs to the ABC-2 integral membrane protein family.</text>
</comment>
<feature type="transmembrane region" description="Helical" evidence="10">
    <location>
        <begin position="144"/>
        <end position="165"/>
    </location>
</feature>
<proteinExistence type="inferred from homology"/>
<feature type="transmembrane region" description="Helical" evidence="10">
    <location>
        <begin position="107"/>
        <end position="132"/>
    </location>
</feature>
<keyword evidence="7 10" id="KW-1133">Transmembrane helix</keyword>
<dbReference type="GO" id="GO:0043190">
    <property type="term" value="C:ATP-binding cassette (ABC) transporter complex"/>
    <property type="evidence" value="ECO:0007669"/>
    <property type="project" value="InterPro"/>
</dbReference>
<dbReference type="Pfam" id="PF01061">
    <property type="entry name" value="ABC2_membrane"/>
    <property type="match status" value="1"/>
</dbReference>
<dbReference type="AlphaFoldDB" id="A0A9W6JK99"/>
<dbReference type="GO" id="GO:0140359">
    <property type="term" value="F:ABC-type transporter activity"/>
    <property type="evidence" value="ECO:0007669"/>
    <property type="project" value="InterPro"/>
</dbReference>
<evidence type="ECO:0000256" key="8">
    <source>
        <dbReference type="ARBA" id="ARBA00023047"/>
    </source>
</evidence>
<dbReference type="PRINTS" id="PR00164">
    <property type="entry name" value="ABC2TRNSPORT"/>
</dbReference>
<feature type="transmembrane region" description="Helical" evidence="10">
    <location>
        <begin position="32"/>
        <end position="51"/>
    </location>
</feature>
<evidence type="ECO:0000256" key="9">
    <source>
        <dbReference type="ARBA" id="ARBA00023136"/>
    </source>
</evidence>
<dbReference type="EMBL" id="BSFK01000016">
    <property type="protein sequence ID" value="GLK77748.1"/>
    <property type="molecule type" value="Genomic_DNA"/>
</dbReference>
<dbReference type="GO" id="GO:0015774">
    <property type="term" value="P:polysaccharide transport"/>
    <property type="evidence" value="ECO:0007669"/>
    <property type="project" value="UniProtKB-KW"/>
</dbReference>
<dbReference type="InterPro" id="IPR000412">
    <property type="entry name" value="ABC_2_transport"/>
</dbReference>
<comment type="caution">
    <text evidence="12">The sequence shown here is derived from an EMBL/GenBank/DDBJ whole genome shotgun (WGS) entry which is preliminary data.</text>
</comment>
<keyword evidence="4" id="KW-1003">Cell membrane</keyword>
<evidence type="ECO:0000256" key="3">
    <source>
        <dbReference type="ARBA" id="ARBA00022448"/>
    </source>
</evidence>
<dbReference type="PIRSF" id="PIRSF006648">
    <property type="entry name" value="DrrB"/>
    <property type="match status" value="1"/>
</dbReference>
<sequence>MSIAKSAALQFRAVKSLIMRRFRTRYRGSRVGYAWAIIEPLAWVFILKFGLAHGSNQPPIGTSYEVFFTTGVVLARTWRSTANSVMTAVIRPSRNGFPLFGRMDQVFAVWIMDSITGAVVAVIILSILGVFGFDAAPMDLLSCIVTYACLAVFSLSFGLMFALVATVAPFMLHFRSIIFMAMFFTSGFATVLDRMPPAFRDFISWNPLVHFIEWFREGFYHGYECMNRDLEYVFTLTVAFLLLGLAGERAFRRRTALARA</sequence>
<dbReference type="PANTHER" id="PTHR30413:SF10">
    <property type="entry name" value="CAPSULE POLYSACCHARIDE EXPORT INNER-MEMBRANE PROTEIN CTRC"/>
    <property type="match status" value="1"/>
</dbReference>
<keyword evidence="8" id="KW-0625">Polysaccharide transport</keyword>
<keyword evidence="5" id="KW-0762">Sugar transport</keyword>
<evidence type="ECO:0000313" key="12">
    <source>
        <dbReference type="EMBL" id="GLK77748.1"/>
    </source>
</evidence>
<evidence type="ECO:0000256" key="4">
    <source>
        <dbReference type="ARBA" id="ARBA00022475"/>
    </source>
</evidence>
<dbReference type="RefSeq" id="WP_271205586.1">
    <property type="nucleotide sequence ID" value="NZ_BSFK01000016.1"/>
</dbReference>
<evidence type="ECO:0000256" key="6">
    <source>
        <dbReference type="ARBA" id="ARBA00022692"/>
    </source>
</evidence>
<evidence type="ECO:0000259" key="11">
    <source>
        <dbReference type="Pfam" id="PF01061"/>
    </source>
</evidence>
<gene>
    <name evidence="12" type="primary">kpsM</name>
    <name evidence="12" type="ORF">GCM10008171_30020</name>
</gene>
<dbReference type="InterPro" id="IPR013525">
    <property type="entry name" value="ABC2_TM"/>
</dbReference>
<keyword evidence="13" id="KW-1185">Reference proteome</keyword>
<feature type="domain" description="ABC-2 type transporter transmembrane" evidence="11">
    <location>
        <begin position="13"/>
        <end position="220"/>
    </location>
</feature>
<feature type="transmembrane region" description="Helical" evidence="10">
    <location>
        <begin position="232"/>
        <end position="251"/>
    </location>
</feature>
<keyword evidence="9 10" id="KW-0472">Membrane</keyword>
<comment type="subcellular location">
    <subcellularLocation>
        <location evidence="1">Cell membrane</location>
        <topology evidence="1">Multi-pass membrane protein</topology>
    </subcellularLocation>
</comment>
<protein>
    <submittedName>
        <fullName evidence="12">Transport permease protein</fullName>
    </submittedName>
</protein>
<keyword evidence="3" id="KW-0813">Transport</keyword>
<accession>A0A9W6JK99</accession>
<dbReference type="GO" id="GO:0015920">
    <property type="term" value="P:lipopolysaccharide transport"/>
    <property type="evidence" value="ECO:0007669"/>
    <property type="project" value="TreeGrafter"/>
</dbReference>
<evidence type="ECO:0000256" key="10">
    <source>
        <dbReference type="SAM" id="Phobius"/>
    </source>
</evidence>
<organism evidence="12 13">
    <name type="scientific">Methylopila jiangsuensis</name>
    <dbReference type="NCBI Taxonomy" id="586230"/>
    <lineage>
        <taxon>Bacteria</taxon>
        <taxon>Pseudomonadati</taxon>
        <taxon>Pseudomonadota</taxon>
        <taxon>Alphaproteobacteria</taxon>
        <taxon>Hyphomicrobiales</taxon>
        <taxon>Methylopilaceae</taxon>
        <taxon>Methylopila</taxon>
    </lineage>
</organism>